<accession>C1KFB4</accession>
<dbReference type="Proteomes" id="UP000001878">
    <property type="component" value="Segment"/>
</dbReference>
<dbReference type="RefSeq" id="YP_002790683.1">
    <property type="nucleotide sequence ID" value="NC_012530.1"/>
</dbReference>
<sequence>MKLYYNEGIKDVSTWLTYYNLKMKHYDILSEVAKSFMEPEEVAKYIKENFMETAITEMLMDVVTLYKINRYSGIGSFIEEFMDAYGRDIKGYGTVVTKDAIYVGVNTDVKDWFPYFLGFEDTNVFEAYAKTKGIEICYDPLPEQ</sequence>
<name>C1KFB4_9CAUD</name>
<keyword evidence="2" id="KW-1185">Reference proteome</keyword>
<reference evidence="1 2" key="1">
    <citation type="journal article" date="2009" name="Gene">
        <title>Genome of a virulent bacteriophage Lb338-1 that lyses the probiotic Lactobacillus paracasei cheese strain.</title>
        <authorList>
            <person name="Alemayehu D."/>
            <person name="Ross R.P."/>
            <person name="O'Sullivan O."/>
            <person name="Coffey A."/>
            <person name="Stanton C."/>
            <person name="Fitzgerald G.F."/>
            <person name="McAuliffe O."/>
        </authorList>
    </citation>
    <scope>NUCLEOTIDE SEQUENCE [LARGE SCALE GENOMIC DNA]</scope>
    <source>
        <strain evidence="1">Lb338-1</strain>
    </source>
</reference>
<dbReference type="GeneID" id="7750859"/>
<evidence type="ECO:0000313" key="2">
    <source>
        <dbReference type="Proteomes" id="UP000001878"/>
    </source>
</evidence>
<evidence type="ECO:0000313" key="1">
    <source>
        <dbReference type="EMBL" id="ACO36925.1"/>
    </source>
</evidence>
<dbReference type="EMBL" id="FJ822135">
    <property type="protein sequence ID" value="ACO36925.1"/>
    <property type="molecule type" value="Genomic_DNA"/>
</dbReference>
<dbReference type="KEGG" id="vg:7750859"/>
<protein>
    <recommendedName>
        <fullName evidence="3">Phage protein</fullName>
    </recommendedName>
</protein>
<proteinExistence type="predicted"/>
<gene>
    <name evidence="1" type="ORF">lb338_phage_4</name>
</gene>
<organism evidence="1 2">
    <name type="scientific">Lactobacillus phage Lb338-1</name>
    <dbReference type="NCBI Taxonomy" id="2892342"/>
    <lineage>
        <taxon>Viruses</taxon>
        <taxon>Duplodnaviria</taxon>
        <taxon>Heunggongvirae</taxon>
        <taxon>Uroviricota</taxon>
        <taxon>Caudoviricetes</taxon>
        <taxon>Herelleviridae</taxon>
        <taxon>Mooreparkvirus</taxon>
        <taxon>Mooreparkvirus Lb3381</taxon>
    </lineage>
</organism>
<evidence type="ECO:0008006" key="3">
    <source>
        <dbReference type="Google" id="ProtNLM"/>
    </source>
</evidence>